<reference evidence="10" key="1">
    <citation type="submission" date="2025-08" db="UniProtKB">
        <authorList>
            <consortium name="RefSeq"/>
        </authorList>
    </citation>
    <scope>IDENTIFICATION</scope>
    <source>
        <tissue evidence="10">Tentacle</tissue>
    </source>
</reference>
<feature type="region of interest" description="Disordered" evidence="8">
    <location>
        <begin position="367"/>
        <end position="390"/>
    </location>
</feature>
<dbReference type="OrthoDB" id="5988181at2759"/>
<name>A0A6P8IR31_ACTTE</name>
<dbReference type="InterPro" id="IPR044917">
    <property type="entry name" value="PRIMPOL"/>
</dbReference>
<evidence type="ECO:0000256" key="4">
    <source>
        <dbReference type="ARBA" id="ARBA00026139"/>
    </source>
</evidence>
<dbReference type="FunCoup" id="A0A6P8IR31">
    <property type="interactions" value="1938"/>
</dbReference>
<keyword evidence="3" id="KW-0808">Transferase</keyword>
<comment type="similarity">
    <text evidence="1">Belongs to the eukaryotic-type primase small subunit family.</text>
</comment>
<dbReference type="GO" id="GO:0003887">
    <property type="term" value="F:DNA-directed DNA polymerase activity"/>
    <property type="evidence" value="ECO:0007669"/>
    <property type="project" value="UniProtKB-KW"/>
</dbReference>
<evidence type="ECO:0000313" key="9">
    <source>
        <dbReference type="Proteomes" id="UP000515163"/>
    </source>
</evidence>
<dbReference type="GO" id="GO:0031297">
    <property type="term" value="P:replication fork processing"/>
    <property type="evidence" value="ECO:0007669"/>
    <property type="project" value="TreeGrafter"/>
</dbReference>
<dbReference type="Proteomes" id="UP000515163">
    <property type="component" value="Unplaced"/>
</dbReference>
<dbReference type="GO" id="GO:0042276">
    <property type="term" value="P:error-prone translesion synthesis"/>
    <property type="evidence" value="ECO:0007669"/>
    <property type="project" value="InterPro"/>
</dbReference>
<accession>A0A6P8IR31</accession>
<keyword evidence="9" id="KW-1185">Reference proteome</keyword>
<evidence type="ECO:0000256" key="1">
    <source>
        <dbReference type="ARBA" id="ARBA00009762"/>
    </source>
</evidence>
<keyword evidence="3" id="KW-0548">Nucleotidyltransferase</keyword>
<dbReference type="GeneID" id="116303458"/>
<comment type="catalytic activity">
    <reaction evidence="5">
        <text>ssDNA + n NTP = ssDNA/pppN(pN)n-1 hybrid + (n-1) diphosphate.</text>
        <dbReference type="EC" id="2.7.7.102"/>
    </reaction>
</comment>
<feature type="compositionally biased region" description="Polar residues" evidence="8">
    <location>
        <begin position="1"/>
        <end position="25"/>
    </location>
</feature>
<dbReference type="KEGG" id="aten:116303458"/>
<evidence type="ECO:0000256" key="5">
    <source>
        <dbReference type="ARBA" id="ARBA00044677"/>
    </source>
</evidence>
<evidence type="ECO:0000256" key="6">
    <source>
        <dbReference type="ARBA" id="ARBA00044768"/>
    </source>
</evidence>
<feature type="region of interest" description="Disordered" evidence="8">
    <location>
        <begin position="225"/>
        <end position="250"/>
    </location>
</feature>
<dbReference type="PANTHER" id="PTHR31399">
    <property type="entry name" value="DNA-DIRECTED PRIMASE / POLYMERASE PROTEIN"/>
    <property type="match status" value="1"/>
</dbReference>
<evidence type="ECO:0000313" key="10">
    <source>
        <dbReference type="RefSeq" id="XP_031568860.1"/>
    </source>
</evidence>
<evidence type="ECO:0000256" key="7">
    <source>
        <dbReference type="ARBA" id="ARBA00047303"/>
    </source>
</evidence>
<evidence type="ECO:0000256" key="2">
    <source>
        <dbReference type="ARBA" id="ARBA00012417"/>
    </source>
</evidence>
<protein>
    <recommendedName>
        <fullName evidence="4">DNA-directed primase/polymerase protein</fullName>
        <ecNumber evidence="6">2.7.7.102</ecNumber>
        <ecNumber evidence="2">2.7.7.7</ecNumber>
    </recommendedName>
</protein>
<dbReference type="GO" id="GO:0003682">
    <property type="term" value="F:chromatin binding"/>
    <property type="evidence" value="ECO:0007669"/>
    <property type="project" value="TreeGrafter"/>
</dbReference>
<feature type="compositionally biased region" description="Basic and acidic residues" evidence="8">
    <location>
        <begin position="240"/>
        <end position="249"/>
    </location>
</feature>
<dbReference type="GO" id="GO:0009411">
    <property type="term" value="P:response to UV"/>
    <property type="evidence" value="ECO:0007669"/>
    <property type="project" value="TreeGrafter"/>
</dbReference>
<feature type="region of interest" description="Disordered" evidence="8">
    <location>
        <begin position="1"/>
        <end position="28"/>
    </location>
</feature>
<dbReference type="EC" id="2.7.7.102" evidence="6"/>
<dbReference type="PANTHER" id="PTHR31399:SF0">
    <property type="entry name" value="DNA-DIRECTED PRIMASE_POLYMERASE PROTEIN"/>
    <property type="match status" value="1"/>
</dbReference>
<dbReference type="GO" id="GO:0006264">
    <property type="term" value="P:mitochondrial DNA replication"/>
    <property type="evidence" value="ECO:0007669"/>
    <property type="project" value="TreeGrafter"/>
</dbReference>
<sequence>MDKARNTSPSFKTKSFYSSKPSPRSKTWDEKQAKWEAKFQEFKKKPIPTPRLLRLDDPIPVFKRFPLQQLAFDYAKTCSKDVHVFSEEIECGGKRRYLVATFDQFWQVYRKLERDQRHYYEVIIEGAACKLYFDLEFIKDLNPDSNGIEMVEIFIKYVCHQIKQSFGISCDRKHVIDLDSSTETKFSRHLIFCLPNALFKDNTHVGNFVNHICFSILNLVHNHHPPHDKNAEPGETSEGPEPKVPRKTQENVSKVITDEYINGVAVEDLKNLLIVNNKGDVVTFCDQGVYTKNRNFRAYKSAKFAKKATLELAKENMFKPDMKNRTGSFSRDPDYVSFLDSLISNVSYNDNMLRHVKVLTFESETAKAGKRSRPSSTGHPEQPVETLPSGYQHSPFPQIDDFILTVINKGGVQGKIRRWVYFAQGKVLMFDIDKNRWCENIGRAHQSNHIIMVVDMRQGIYYQKCHDPECKKINFRSQEKPIPEEINPFRHEKDTLDESALWENDLEDDEVLYQIAEETEQSQDSELSILLADDSTDWEPWKDLPTCNDVIDQVTNSCDEGSKYKTNEK</sequence>
<evidence type="ECO:0000256" key="8">
    <source>
        <dbReference type="SAM" id="MobiDB-lite"/>
    </source>
</evidence>
<dbReference type="EC" id="2.7.7.7" evidence="2"/>
<dbReference type="Pfam" id="PF03121">
    <property type="entry name" value="Herpes_UL52"/>
    <property type="match status" value="1"/>
</dbReference>
<dbReference type="AlphaFoldDB" id="A0A6P8IR31"/>
<proteinExistence type="inferred from homology"/>
<dbReference type="InParanoid" id="A0A6P8IR31"/>
<evidence type="ECO:0000256" key="3">
    <source>
        <dbReference type="ARBA" id="ARBA00022932"/>
    </source>
</evidence>
<gene>
    <name evidence="10" type="primary">LOC116303458</name>
</gene>
<keyword evidence="3" id="KW-0239">DNA-directed DNA polymerase</keyword>
<dbReference type="GO" id="GO:0005634">
    <property type="term" value="C:nucleus"/>
    <property type="evidence" value="ECO:0007669"/>
    <property type="project" value="TreeGrafter"/>
</dbReference>
<organism evidence="9 10">
    <name type="scientific">Actinia tenebrosa</name>
    <name type="common">Australian red waratah sea anemone</name>
    <dbReference type="NCBI Taxonomy" id="6105"/>
    <lineage>
        <taxon>Eukaryota</taxon>
        <taxon>Metazoa</taxon>
        <taxon>Cnidaria</taxon>
        <taxon>Anthozoa</taxon>
        <taxon>Hexacorallia</taxon>
        <taxon>Actiniaria</taxon>
        <taxon>Actiniidae</taxon>
        <taxon>Actinia</taxon>
    </lineage>
</organism>
<dbReference type="GO" id="GO:0005759">
    <property type="term" value="C:mitochondrial matrix"/>
    <property type="evidence" value="ECO:0007669"/>
    <property type="project" value="TreeGrafter"/>
</dbReference>
<dbReference type="RefSeq" id="XP_031568860.1">
    <property type="nucleotide sequence ID" value="XM_031713000.1"/>
</dbReference>
<comment type="catalytic activity">
    <reaction evidence="7">
        <text>DNA(n) + a 2'-deoxyribonucleoside 5'-triphosphate = DNA(n+1) + diphosphate</text>
        <dbReference type="Rhea" id="RHEA:22508"/>
        <dbReference type="Rhea" id="RHEA-COMP:17339"/>
        <dbReference type="Rhea" id="RHEA-COMP:17340"/>
        <dbReference type="ChEBI" id="CHEBI:33019"/>
        <dbReference type="ChEBI" id="CHEBI:61560"/>
        <dbReference type="ChEBI" id="CHEBI:173112"/>
        <dbReference type="EC" id="2.7.7.7"/>
    </reaction>
    <physiologicalReaction direction="left-to-right" evidence="7">
        <dbReference type="Rhea" id="RHEA:22509"/>
    </physiologicalReaction>
</comment>